<protein>
    <recommendedName>
        <fullName evidence="2">BUB1 N-terminal domain-containing protein</fullName>
    </recommendedName>
</protein>
<dbReference type="PROSITE" id="PS51489">
    <property type="entry name" value="BUB1_N"/>
    <property type="match status" value="1"/>
</dbReference>
<dbReference type="GO" id="GO:0004672">
    <property type="term" value="F:protein kinase activity"/>
    <property type="evidence" value="ECO:0007669"/>
    <property type="project" value="TreeGrafter"/>
</dbReference>
<feature type="region of interest" description="Disordered" evidence="1">
    <location>
        <begin position="177"/>
        <end position="243"/>
    </location>
</feature>
<dbReference type="EMBL" id="BLLK01000046">
    <property type="protein sequence ID" value="GFH52741.1"/>
    <property type="molecule type" value="Genomic_DNA"/>
</dbReference>
<dbReference type="PANTHER" id="PTHR14030">
    <property type="entry name" value="MITOTIC CHECKPOINT SERINE/THREONINE-PROTEIN KINASE BUB1"/>
    <property type="match status" value="1"/>
</dbReference>
<name>A0AAD3H757_9STRA</name>
<dbReference type="Proteomes" id="UP001054902">
    <property type="component" value="Unassembled WGS sequence"/>
</dbReference>
<evidence type="ECO:0000256" key="1">
    <source>
        <dbReference type="SAM" id="MobiDB-lite"/>
    </source>
</evidence>
<feature type="region of interest" description="Disordered" evidence="1">
    <location>
        <begin position="1"/>
        <end position="31"/>
    </location>
</feature>
<dbReference type="GO" id="GO:0051754">
    <property type="term" value="P:meiotic sister chromatid cohesion, centromeric"/>
    <property type="evidence" value="ECO:0007669"/>
    <property type="project" value="TreeGrafter"/>
</dbReference>
<feature type="domain" description="BUB1 N-terminal" evidence="2">
    <location>
        <begin position="47"/>
        <end position="210"/>
    </location>
</feature>
<proteinExistence type="predicted"/>
<dbReference type="Pfam" id="PF08311">
    <property type="entry name" value="Mad3_BUB1_I"/>
    <property type="match status" value="1"/>
</dbReference>
<feature type="compositionally biased region" description="Basic residues" evidence="1">
    <location>
        <begin position="224"/>
        <end position="236"/>
    </location>
</feature>
<dbReference type="InterPro" id="IPR013212">
    <property type="entry name" value="Mad3/Bub1_I"/>
</dbReference>
<accession>A0AAD3H757</accession>
<feature type="compositionally biased region" description="Basic and acidic residues" evidence="1">
    <location>
        <begin position="9"/>
        <end position="31"/>
    </location>
</feature>
<evidence type="ECO:0000313" key="4">
    <source>
        <dbReference type="Proteomes" id="UP001054902"/>
    </source>
</evidence>
<evidence type="ECO:0000259" key="2">
    <source>
        <dbReference type="PROSITE" id="PS51489"/>
    </source>
</evidence>
<keyword evidence="4" id="KW-1185">Reference proteome</keyword>
<dbReference type="SMART" id="SM00777">
    <property type="entry name" value="Mad3_BUB1_I"/>
    <property type="match status" value="1"/>
</dbReference>
<sequence>MSSRKRSRSREAATPDTRIQEHEEKVRPSERFAERCNASNGTRLATLLHECRVSSHPLRDWQDYISYYTTKYNNPAVEFQIQQRCVMSCIYMPQYKNDVEFVKVLVHYAKLCQDPLNVFQFAWECRVGRETAMFWMSWTWFAEKAKDYSSVVKERFACFKLRMRDLGIDLDSLRDTDRHRVKTSRSRSRSEQQTTPEIKAGTPLPPATTSVNALTDLSNTITTKRSRSRSPKQPSKKIREDNANSTIEQDLHTLEQQQNDSLQQLLTFEIMKEDKFDRQSLLRSRQNKLKRLKHSNGALFSCLSYYGT</sequence>
<gene>
    <name evidence="3" type="ORF">CTEN210_09217</name>
</gene>
<organism evidence="3 4">
    <name type="scientific">Chaetoceros tenuissimus</name>
    <dbReference type="NCBI Taxonomy" id="426638"/>
    <lineage>
        <taxon>Eukaryota</taxon>
        <taxon>Sar</taxon>
        <taxon>Stramenopiles</taxon>
        <taxon>Ochrophyta</taxon>
        <taxon>Bacillariophyta</taxon>
        <taxon>Coscinodiscophyceae</taxon>
        <taxon>Chaetocerotophycidae</taxon>
        <taxon>Chaetocerotales</taxon>
        <taxon>Chaetocerotaceae</taxon>
        <taxon>Chaetoceros</taxon>
    </lineage>
</organism>
<dbReference type="PANTHER" id="PTHR14030:SF4">
    <property type="entry name" value="BUB1 KINASE, ISOFORM A-RELATED"/>
    <property type="match status" value="1"/>
</dbReference>
<dbReference type="Gene3D" id="1.25.40.430">
    <property type="match status" value="1"/>
</dbReference>
<dbReference type="GO" id="GO:0007094">
    <property type="term" value="P:mitotic spindle assembly checkpoint signaling"/>
    <property type="evidence" value="ECO:0007669"/>
    <property type="project" value="InterPro"/>
</dbReference>
<dbReference type="InterPro" id="IPR015661">
    <property type="entry name" value="Bub1/Mad3"/>
</dbReference>
<comment type="caution">
    <text evidence="3">The sequence shown here is derived from an EMBL/GenBank/DDBJ whole genome shotgun (WGS) entry which is preliminary data.</text>
</comment>
<dbReference type="GO" id="GO:0032991">
    <property type="term" value="C:protein-containing complex"/>
    <property type="evidence" value="ECO:0007669"/>
    <property type="project" value="UniProtKB-ARBA"/>
</dbReference>
<dbReference type="AlphaFoldDB" id="A0AAD3H757"/>
<reference evidence="3 4" key="1">
    <citation type="journal article" date="2021" name="Sci. Rep.">
        <title>The genome of the diatom Chaetoceros tenuissimus carries an ancient integrated fragment of an extant virus.</title>
        <authorList>
            <person name="Hongo Y."/>
            <person name="Kimura K."/>
            <person name="Takaki Y."/>
            <person name="Yoshida Y."/>
            <person name="Baba S."/>
            <person name="Kobayashi G."/>
            <person name="Nagasaki K."/>
            <person name="Hano T."/>
            <person name="Tomaru Y."/>
        </authorList>
    </citation>
    <scope>NUCLEOTIDE SEQUENCE [LARGE SCALE GENOMIC DNA]</scope>
    <source>
        <strain evidence="3 4">NIES-3715</strain>
    </source>
</reference>
<evidence type="ECO:0000313" key="3">
    <source>
        <dbReference type="EMBL" id="GFH52741.1"/>
    </source>
</evidence>
<feature type="compositionally biased region" description="Polar residues" evidence="1">
    <location>
        <begin position="207"/>
        <end position="219"/>
    </location>
</feature>